<dbReference type="AlphaFoldDB" id="A0A0E9QCD1"/>
<evidence type="ECO:0000313" key="1">
    <source>
        <dbReference type="EMBL" id="JAH13738.1"/>
    </source>
</evidence>
<dbReference type="EMBL" id="GBXM01094839">
    <property type="protein sequence ID" value="JAH13738.1"/>
    <property type="molecule type" value="Transcribed_RNA"/>
</dbReference>
<protein>
    <submittedName>
        <fullName evidence="1">Uncharacterized protein</fullName>
    </submittedName>
</protein>
<reference evidence="1" key="2">
    <citation type="journal article" date="2015" name="Fish Shellfish Immunol.">
        <title>Early steps in the European eel (Anguilla anguilla)-Vibrio vulnificus interaction in the gills: Role of the RtxA13 toxin.</title>
        <authorList>
            <person name="Callol A."/>
            <person name="Pajuelo D."/>
            <person name="Ebbesson L."/>
            <person name="Teles M."/>
            <person name="MacKenzie S."/>
            <person name="Amaro C."/>
        </authorList>
    </citation>
    <scope>NUCLEOTIDE SEQUENCE</scope>
</reference>
<name>A0A0E9QCD1_ANGAN</name>
<reference evidence="1" key="1">
    <citation type="submission" date="2014-11" db="EMBL/GenBank/DDBJ databases">
        <authorList>
            <person name="Amaro Gonzalez C."/>
        </authorList>
    </citation>
    <scope>NUCLEOTIDE SEQUENCE</scope>
</reference>
<accession>A0A0E9QCD1</accession>
<proteinExistence type="predicted"/>
<sequence>MKVWKTSHHLPKLCLRGLVWFHNFDRKDKTFSFNMRLDMQ</sequence>
<organism evidence="1">
    <name type="scientific">Anguilla anguilla</name>
    <name type="common">European freshwater eel</name>
    <name type="synonym">Muraena anguilla</name>
    <dbReference type="NCBI Taxonomy" id="7936"/>
    <lineage>
        <taxon>Eukaryota</taxon>
        <taxon>Metazoa</taxon>
        <taxon>Chordata</taxon>
        <taxon>Craniata</taxon>
        <taxon>Vertebrata</taxon>
        <taxon>Euteleostomi</taxon>
        <taxon>Actinopterygii</taxon>
        <taxon>Neopterygii</taxon>
        <taxon>Teleostei</taxon>
        <taxon>Anguilliformes</taxon>
        <taxon>Anguillidae</taxon>
        <taxon>Anguilla</taxon>
    </lineage>
</organism>